<dbReference type="AlphaFoldDB" id="A0A9D9EWX1"/>
<dbReference type="SUPFAM" id="SSF48208">
    <property type="entry name" value="Six-hairpin glycosidases"/>
    <property type="match status" value="1"/>
</dbReference>
<evidence type="ECO:0000256" key="2">
    <source>
        <dbReference type="ARBA" id="ARBA00038358"/>
    </source>
</evidence>
<feature type="active site" description="Nucleophile" evidence="3">
    <location>
        <position position="112"/>
    </location>
</feature>
<dbReference type="PROSITE" id="PS51257">
    <property type="entry name" value="PROKAR_LIPOPROTEIN"/>
    <property type="match status" value="1"/>
</dbReference>
<proteinExistence type="inferred from homology"/>
<protein>
    <submittedName>
        <fullName evidence="5">Glycoside hydrolase family 88 protein</fullName>
    </submittedName>
</protein>
<sequence>MNFKTFLAVCAAAMAIISCNSKTDIITENIENAKVQIGALLEASEAGDTIRIPSTFKDGEIVYVPTDDWVSGFFAGTLWYMYELTGDEYWADHARKHTEVLDSIQYLTWHHDVGFMIYDSYGNGLRLKNIPGYKDVCINTARSLSTRFRPGAGIIQSWNVDRGWQAERGWTCPVIIDNMMNLELLFKASEFSGDPTFADIAISHADATMENHFRPDYSCYHVVDYDPETGEVLHRCTAQGYADESAWARGQAWALYGYTVAYRFTGDEKYLEQAEKVAGFIFNDPNMPEDLVPYWDFDAPDIPDTYRDVSSAAVNASALYELSYLTGDDGYRKTADRIIESLSTPAYRAAQGTNGGFILMHSVGSIPHGSSIDVPLNYADYYFLEALIRKRNIENGLAPVPGDPAR</sequence>
<dbReference type="EMBL" id="JADIMI010000014">
    <property type="protein sequence ID" value="MBO8451554.1"/>
    <property type="molecule type" value="Genomic_DNA"/>
</dbReference>
<dbReference type="GO" id="GO:0052757">
    <property type="term" value="F:chondroitin hydrolase activity"/>
    <property type="evidence" value="ECO:0007669"/>
    <property type="project" value="TreeGrafter"/>
</dbReference>
<keyword evidence="1 5" id="KW-0378">Hydrolase</keyword>
<dbReference type="Proteomes" id="UP000823661">
    <property type="component" value="Unassembled WGS sequence"/>
</dbReference>
<feature type="active site" description="Proton donor" evidence="3">
    <location>
        <position position="177"/>
    </location>
</feature>
<feature type="binding site" evidence="4">
    <location>
        <position position="237"/>
    </location>
    <ligand>
        <name>substrate</name>
    </ligand>
</feature>
<feature type="binding site" evidence="4">
    <location>
        <position position="249"/>
    </location>
    <ligand>
        <name>substrate</name>
    </ligand>
</feature>
<accession>A0A9D9EWX1</accession>
<evidence type="ECO:0000256" key="3">
    <source>
        <dbReference type="PIRSR" id="PIRSR610905-1"/>
    </source>
</evidence>
<dbReference type="PANTHER" id="PTHR36845:SF1">
    <property type="entry name" value="HYDROLASE, PUTATIVE (AFU_ORTHOLOGUE AFUA_7G05090)-RELATED"/>
    <property type="match status" value="1"/>
</dbReference>
<dbReference type="PANTHER" id="PTHR36845">
    <property type="entry name" value="HYDROLASE, PUTATIVE (AFU_ORTHOLOGUE AFUA_7G05090)-RELATED"/>
    <property type="match status" value="1"/>
</dbReference>
<dbReference type="InterPro" id="IPR052369">
    <property type="entry name" value="UG_Glycosaminoglycan_Hydrolase"/>
</dbReference>
<comment type="similarity">
    <text evidence="2">Belongs to the glycosyl hydrolase 88 family.</text>
</comment>
<evidence type="ECO:0000313" key="6">
    <source>
        <dbReference type="Proteomes" id="UP000823661"/>
    </source>
</evidence>
<reference evidence="5" key="1">
    <citation type="submission" date="2020-10" db="EMBL/GenBank/DDBJ databases">
        <authorList>
            <person name="Gilroy R."/>
        </authorList>
    </citation>
    <scope>NUCLEOTIDE SEQUENCE</scope>
    <source>
        <strain evidence="5">B1-20833</strain>
    </source>
</reference>
<organism evidence="5 6">
    <name type="scientific">Candidatus Cryptobacteroides intestinavium</name>
    <dbReference type="NCBI Taxonomy" id="2840766"/>
    <lineage>
        <taxon>Bacteria</taxon>
        <taxon>Pseudomonadati</taxon>
        <taxon>Bacteroidota</taxon>
        <taxon>Bacteroidia</taxon>
        <taxon>Bacteroidales</taxon>
        <taxon>Candidatus Cryptobacteroides</taxon>
    </lineage>
</organism>
<evidence type="ECO:0000256" key="4">
    <source>
        <dbReference type="PIRSR" id="PIRSR610905-2"/>
    </source>
</evidence>
<dbReference type="InterPro" id="IPR010905">
    <property type="entry name" value="Glyco_hydro_88"/>
</dbReference>
<feature type="binding site" evidence="4">
    <location>
        <position position="365"/>
    </location>
    <ligand>
        <name>substrate</name>
    </ligand>
</feature>
<feature type="binding site" evidence="4">
    <location>
        <position position="253"/>
    </location>
    <ligand>
        <name>substrate</name>
    </ligand>
</feature>
<reference evidence="5" key="2">
    <citation type="journal article" date="2021" name="PeerJ">
        <title>Extensive microbial diversity within the chicken gut microbiome revealed by metagenomics and culture.</title>
        <authorList>
            <person name="Gilroy R."/>
            <person name="Ravi A."/>
            <person name="Getino M."/>
            <person name="Pursley I."/>
            <person name="Horton D.L."/>
            <person name="Alikhan N.F."/>
            <person name="Baker D."/>
            <person name="Gharbi K."/>
            <person name="Hall N."/>
            <person name="Watson M."/>
            <person name="Adriaenssens E.M."/>
            <person name="Foster-Nyarko E."/>
            <person name="Jarju S."/>
            <person name="Secka A."/>
            <person name="Antonio M."/>
            <person name="Oren A."/>
            <person name="Chaudhuri R.R."/>
            <person name="La Ragione R."/>
            <person name="Hildebrand F."/>
            <person name="Pallen M.J."/>
        </authorList>
    </citation>
    <scope>NUCLEOTIDE SEQUENCE</scope>
    <source>
        <strain evidence="5">B1-20833</strain>
    </source>
</reference>
<evidence type="ECO:0000256" key="1">
    <source>
        <dbReference type="ARBA" id="ARBA00022801"/>
    </source>
</evidence>
<evidence type="ECO:0000313" key="5">
    <source>
        <dbReference type="EMBL" id="MBO8451554.1"/>
    </source>
</evidence>
<feature type="binding site" evidence="4">
    <location>
        <position position="112"/>
    </location>
    <ligand>
        <name>substrate</name>
    </ligand>
</feature>
<feature type="binding site" evidence="4">
    <location>
        <position position="177"/>
    </location>
    <ligand>
        <name>substrate</name>
    </ligand>
</feature>
<dbReference type="InterPro" id="IPR008928">
    <property type="entry name" value="6-hairpin_glycosidase_sf"/>
</dbReference>
<dbReference type="InterPro" id="IPR012341">
    <property type="entry name" value="6hp_glycosidase-like_sf"/>
</dbReference>
<comment type="caution">
    <text evidence="5">The sequence shown here is derived from an EMBL/GenBank/DDBJ whole genome shotgun (WGS) entry which is preliminary data.</text>
</comment>
<gene>
    <name evidence="5" type="ORF">IAC06_01550</name>
</gene>
<dbReference type="Gene3D" id="1.50.10.10">
    <property type="match status" value="1"/>
</dbReference>
<dbReference type="Pfam" id="PF07470">
    <property type="entry name" value="Glyco_hydro_88"/>
    <property type="match status" value="1"/>
</dbReference>
<name>A0A9D9EWX1_9BACT</name>
<dbReference type="GO" id="GO:0000272">
    <property type="term" value="P:polysaccharide catabolic process"/>
    <property type="evidence" value="ECO:0007669"/>
    <property type="project" value="TreeGrafter"/>
</dbReference>